<keyword evidence="4" id="KW-0804">Transcription</keyword>
<dbReference type="Pfam" id="PF00072">
    <property type="entry name" value="Response_reg"/>
    <property type="match status" value="1"/>
</dbReference>
<evidence type="ECO:0000313" key="9">
    <source>
        <dbReference type="Proteomes" id="UP001162834"/>
    </source>
</evidence>
<protein>
    <submittedName>
        <fullName evidence="8">Transcriptional regulatory protein DegU</fullName>
    </submittedName>
</protein>
<evidence type="ECO:0000259" key="7">
    <source>
        <dbReference type="PROSITE" id="PS50110"/>
    </source>
</evidence>
<dbReference type="InterPro" id="IPR016032">
    <property type="entry name" value="Sig_transdc_resp-reg_C-effctor"/>
</dbReference>
<dbReference type="GO" id="GO:0003677">
    <property type="term" value="F:DNA binding"/>
    <property type="evidence" value="ECO:0007669"/>
    <property type="project" value="UniProtKB-KW"/>
</dbReference>
<dbReference type="GO" id="GO:0000160">
    <property type="term" value="P:phosphorelay signal transduction system"/>
    <property type="evidence" value="ECO:0007669"/>
    <property type="project" value="InterPro"/>
</dbReference>
<dbReference type="InterPro" id="IPR011006">
    <property type="entry name" value="CheY-like_superfamily"/>
</dbReference>
<dbReference type="CDD" id="cd17535">
    <property type="entry name" value="REC_NarL-like"/>
    <property type="match status" value="1"/>
</dbReference>
<dbReference type="InterPro" id="IPR001789">
    <property type="entry name" value="Sig_transdc_resp-reg_receiver"/>
</dbReference>
<accession>A0A9E6XZI1</accession>
<name>A0A9E6XZI1_9ACTN</name>
<dbReference type="CDD" id="cd06170">
    <property type="entry name" value="LuxR_C_like"/>
    <property type="match status" value="1"/>
</dbReference>
<feature type="modified residue" description="4-aspartylphosphate" evidence="5">
    <location>
        <position position="63"/>
    </location>
</feature>
<evidence type="ECO:0000256" key="4">
    <source>
        <dbReference type="ARBA" id="ARBA00023163"/>
    </source>
</evidence>
<evidence type="ECO:0000313" key="8">
    <source>
        <dbReference type="EMBL" id="UGS37165.1"/>
    </source>
</evidence>
<evidence type="ECO:0000256" key="5">
    <source>
        <dbReference type="PROSITE-ProRule" id="PRU00169"/>
    </source>
</evidence>
<evidence type="ECO:0000256" key="1">
    <source>
        <dbReference type="ARBA" id="ARBA00022553"/>
    </source>
</evidence>
<proteinExistence type="predicted"/>
<dbReference type="RefSeq" id="WP_259311226.1">
    <property type="nucleotide sequence ID" value="NZ_CP087164.1"/>
</dbReference>
<evidence type="ECO:0000256" key="2">
    <source>
        <dbReference type="ARBA" id="ARBA00023015"/>
    </source>
</evidence>
<dbReference type="SMART" id="SM00421">
    <property type="entry name" value="HTH_LUXR"/>
    <property type="match status" value="1"/>
</dbReference>
<evidence type="ECO:0000256" key="3">
    <source>
        <dbReference type="ARBA" id="ARBA00023125"/>
    </source>
</evidence>
<dbReference type="PANTHER" id="PTHR43214:SF24">
    <property type="entry name" value="TRANSCRIPTIONAL REGULATORY PROTEIN NARL-RELATED"/>
    <property type="match status" value="1"/>
</dbReference>
<dbReference type="SUPFAM" id="SSF52172">
    <property type="entry name" value="CheY-like"/>
    <property type="match status" value="1"/>
</dbReference>
<dbReference type="PANTHER" id="PTHR43214">
    <property type="entry name" value="TWO-COMPONENT RESPONSE REGULATOR"/>
    <property type="match status" value="1"/>
</dbReference>
<dbReference type="PROSITE" id="PS00622">
    <property type="entry name" value="HTH_LUXR_1"/>
    <property type="match status" value="1"/>
</dbReference>
<dbReference type="InterPro" id="IPR039420">
    <property type="entry name" value="WalR-like"/>
</dbReference>
<gene>
    <name evidence="8" type="primary">degU_5</name>
    <name evidence="8" type="ORF">DSM104329_03580</name>
</gene>
<dbReference type="AlphaFoldDB" id="A0A9E6XZI1"/>
<dbReference type="Proteomes" id="UP001162834">
    <property type="component" value="Chromosome"/>
</dbReference>
<dbReference type="Gene3D" id="3.40.50.2300">
    <property type="match status" value="1"/>
</dbReference>
<keyword evidence="3" id="KW-0238">DNA-binding</keyword>
<dbReference type="SMART" id="SM00448">
    <property type="entry name" value="REC"/>
    <property type="match status" value="1"/>
</dbReference>
<sequence length="228" mass="24997">MTHVDPDGTEGTRVVLAEDDVLMREGLASLLERGGYEVIGQAGDGSELMRLVGEQQPNLAIVDIRMPPAHRTEGLEAAQAIREQFPETALLILSAHVEVEHAMTLLASGPRIGYMLKSRVTDVDEFLDAVGRISRGGSVVDPALVQELVAAREVDDPLEELTRREREVLALMAEGRSNAGIGRRLWITEGTVEKHVHSILTKLRLPETNDDHRRVLAVVVFLDACQTS</sequence>
<dbReference type="Pfam" id="PF00196">
    <property type="entry name" value="GerE"/>
    <property type="match status" value="1"/>
</dbReference>
<dbReference type="InterPro" id="IPR058245">
    <property type="entry name" value="NreC/VraR/RcsB-like_REC"/>
</dbReference>
<keyword evidence="9" id="KW-1185">Reference proteome</keyword>
<keyword evidence="2" id="KW-0805">Transcription regulation</keyword>
<organism evidence="8 9">
    <name type="scientific">Capillimicrobium parvum</name>
    <dbReference type="NCBI Taxonomy" id="2884022"/>
    <lineage>
        <taxon>Bacteria</taxon>
        <taxon>Bacillati</taxon>
        <taxon>Actinomycetota</taxon>
        <taxon>Thermoleophilia</taxon>
        <taxon>Solirubrobacterales</taxon>
        <taxon>Capillimicrobiaceae</taxon>
        <taxon>Capillimicrobium</taxon>
    </lineage>
</organism>
<dbReference type="SUPFAM" id="SSF46894">
    <property type="entry name" value="C-terminal effector domain of the bipartite response regulators"/>
    <property type="match status" value="1"/>
</dbReference>
<dbReference type="InterPro" id="IPR000792">
    <property type="entry name" value="Tscrpt_reg_LuxR_C"/>
</dbReference>
<dbReference type="PRINTS" id="PR00038">
    <property type="entry name" value="HTHLUXR"/>
</dbReference>
<feature type="domain" description="Response regulatory" evidence="7">
    <location>
        <begin position="13"/>
        <end position="132"/>
    </location>
</feature>
<dbReference type="PROSITE" id="PS50043">
    <property type="entry name" value="HTH_LUXR_2"/>
    <property type="match status" value="1"/>
</dbReference>
<keyword evidence="1 5" id="KW-0597">Phosphoprotein</keyword>
<dbReference type="KEGG" id="sbae:DSM104329_03580"/>
<dbReference type="EMBL" id="CP087164">
    <property type="protein sequence ID" value="UGS37165.1"/>
    <property type="molecule type" value="Genomic_DNA"/>
</dbReference>
<feature type="domain" description="HTH luxR-type" evidence="6">
    <location>
        <begin position="154"/>
        <end position="225"/>
    </location>
</feature>
<dbReference type="GO" id="GO:0006355">
    <property type="term" value="P:regulation of DNA-templated transcription"/>
    <property type="evidence" value="ECO:0007669"/>
    <property type="project" value="InterPro"/>
</dbReference>
<reference evidence="8" key="1">
    <citation type="journal article" date="2022" name="Int. J. Syst. Evol. Microbiol.">
        <title>Pseudomonas aegrilactucae sp. nov. and Pseudomonas morbosilactucae sp. nov., pathogens causing bacterial rot of lettuce in Japan.</title>
        <authorList>
            <person name="Sawada H."/>
            <person name="Fujikawa T."/>
            <person name="Satou M."/>
        </authorList>
    </citation>
    <scope>NUCLEOTIDE SEQUENCE</scope>
    <source>
        <strain evidence="8">0166_1</strain>
    </source>
</reference>
<dbReference type="PROSITE" id="PS50110">
    <property type="entry name" value="RESPONSE_REGULATORY"/>
    <property type="match status" value="1"/>
</dbReference>
<evidence type="ECO:0000259" key="6">
    <source>
        <dbReference type="PROSITE" id="PS50043"/>
    </source>
</evidence>